<dbReference type="EMBL" id="AM464393">
    <property type="protein sequence ID" value="CAN79087.1"/>
    <property type="molecule type" value="Genomic_DNA"/>
</dbReference>
<accession>A5BM94</accession>
<evidence type="ECO:0000313" key="2">
    <source>
        <dbReference type="EMBL" id="CAN79087.1"/>
    </source>
</evidence>
<feature type="compositionally biased region" description="Basic and acidic residues" evidence="1">
    <location>
        <begin position="11"/>
        <end position="35"/>
    </location>
</feature>
<organism evidence="2">
    <name type="scientific">Vitis vinifera</name>
    <name type="common">Grape</name>
    <dbReference type="NCBI Taxonomy" id="29760"/>
    <lineage>
        <taxon>Eukaryota</taxon>
        <taxon>Viridiplantae</taxon>
        <taxon>Streptophyta</taxon>
        <taxon>Embryophyta</taxon>
        <taxon>Tracheophyta</taxon>
        <taxon>Spermatophyta</taxon>
        <taxon>Magnoliopsida</taxon>
        <taxon>eudicotyledons</taxon>
        <taxon>Gunneridae</taxon>
        <taxon>Pentapetalae</taxon>
        <taxon>rosids</taxon>
        <taxon>Vitales</taxon>
        <taxon>Vitaceae</taxon>
        <taxon>Viteae</taxon>
        <taxon>Vitis</taxon>
    </lineage>
</organism>
<reference evidence="2" key="1">
    <citation type="journal article" date="2007" name="PLoS ONE">
        <title>The first genome sequence of an elite grapevine cultivar (Pinot noir Vitis vinifera L.): coping with a highly heterozygous genome.</title>
        <authorList>
            <person name="Velasco R."/>
            <person name="Zharkikh A."/>
            <person name="Troggio M."/>
            <person name="Cartwright D.A."/>
            <person name="Cestaro A."/>
            <person name="Pruss D."/>
            <person name="Pindo M."/>
            <person name="FitzGerald L.M."/>
            <person name="Vezzulli S."/>
            <person name="Reid J."/>
            <person name="Malacarne G."/>
            <person name="Iliev D."/>
            <person name="Coppola G."/>
            <person name="Wardell B."/>
            <person name="Micheletti D."/>
            <person name="Macalma T."/>
            <person name="Facci M."/>
            <person name="Mitchell J.T."/>
            <person name="Perazzolli M."/>
            <person name="Eldredge G."/>
            <person name="Gatto P."/>
            <person name="Oyzerski R."/>
            <person name="Moretto M."/>
            <person name="Gutin N."/>
            <person name="Stefanini M."/>
            <person name="Chen Y."/>
            <person name="Segala C."/>
            <person name="Davenport C."/>
            <person name="Dematte L."/>
            <person name="Mraz A."/>
            <person name="Battilana J."/>
            <person name="Stormo K."/>
            <person name="Costa F."/>
            <person name="Tao Q."/>
            <person name="Si-Ammour A."/>
            <person name="Harkins T."/>
            <person name="Lackey A."/>
            <person name="Perbost C."/>
            <person name="Taillon B."/>
            <person name="Stella A."/>
            <person name="Solovyev V."/>
            <person name="Fawcett J.A."/>
            <person name="Sterck L."/>
            <person name="Vandepoele K."/>
            <person name="Grando S.M."/>
            <person name="Toppo S."/>
            <person name="Moser C."/>
            <person name="Lanchbury J."/>
            <person name="Bogden R."/>
            <person name="Skolnick M."/>
            <person name="Sgaramella V."/>
            <person name="Bhatnagar S.K."/>
            <person name="Fontana P."/>
            <person name="Gutin A."/>
            <person name="Van de Peer Y."/>
            <person name="Salamini F."/>
            <person name="Viola R."/>
        </authorList>
    </citation>
    <scope>NUCLEOTIDE SEQUENCE</scope>
</reference>
<gene>
    <name evidence="2" type="ORF">VITISV_017790</name>
</gene>
<dbReference type="AlphaFoldDB" id="A5BM94"/>
<name>A5BM94_VITVI</name>
<feature type="compositionally biased region" description="Basic and acidic residues" evidence="1">
    <location>
        <begin position="101"/>
        <end position="110"/>
    </location>
</feature>
<protein>
    <submittedName>
        <fullName evidence="2">Uncharacterized protein</fullName>
    </submittedName>
</protein>
<feature type="region of interest" description="Disordered" evidence="1">
    <location>
        <begin position="1"/>
        <end position="51"/>
    </location>
</feature>
<feature type="region of interest" description="Disordered" evidence="1">
    <location>
        <begin position="87"/>
        <end position="110"/>
    </location>
</feature>
<sequence>MAFEATAPAEMDVHAAEAVEEDSKQATADSLERRPRAGTAALNPKGGSGEVRGEWKACLAAARSLTTEEDSRAWRWLGWSDGTGDERRHGFSGYEGGHGGLDGRERKGDGMHGTGNGYTWARMTRVGMVMVNCGYGMVMGV</sequence>
<proteinExistence type="predicted"/>
<evidence type="ECO:0000256" key="1">
    <source>
        <dbReference type="SAM" id="MobiDB-lite"/>
    </source>
</evidence>